<evidence type="ECO:0000256" key="1">
    <source>
        <dbReference type="SAM" id="Coils"/>
    </source>
</evidence>
<keyword evidence="1" id="KW-0175">Coiled coil</keyword>
<proteinExistence type="predicted"/>
<protein>
    <submittedName>
        <fullName evidence="2">Uncharacterized protein</fullName>
    </submittedName>
</protein>
<dbReference type="EMBL" id="JARLKY010000090">
    <property type="protein sequence ID" value="MEC0231275.1"/>
    <property type="molecule type" value="Genomic_DNA"/>
</dbReference>
<evidence type="ECO:0000313" key="3">
    <source>
        <dbReference type="Proteomes" id="UP001338137"/>
    </source>
</evidence>
<comment type="caution">
    <text evidence="2">The sequence shown here is derived from an EMBL/GenBank/DDBJ whole genome shotgun (WGS) entry which is preliminary data.</text>
</comment>
<dbReference type="Proteomes" id="UP001338137">
    <property type="component" value="Unassembled WGS sequence"/>
</dbReference>
<evidence type="ECO:0000313" key="2">
    <source>
        <dbReference type="EMBL" id="MEC0231275.1"/>
    </source>
</evidence>
<sequence>MRVMKLLGSLKTLLISAVFVLLATTLMNAKLIADILNYLINHWENLSLQAGSAAILWIVAKNVGVQKVKRILGETYPKIFKQDNEVIDVVVRQTEVMKAMEKRIIELEKQLNESHRYTERTLREINLKLGQRGS</sequence>
<feature type="coiled-coil region" evidence="1">
    <location>
        <begin position="90"/>
        <end position="117"/>
    </location>
</feature>
<reference evidence="2 3" key="1">
    <citation type="submission" date="2023-03" db="EMBL/GenBank/DDBJ databases">
        <title>Bacillus Genome Sequencing.</title>
        <authorList>
            <person name="Dunlap C."/>
        </authorList>
    </citation>
    <scope>NUCLEOTIDE SEQUENCE [LARGE SCALE GENOMIC DNA]</scope>
    <source>
        <strain evidence="2 3">BD-533</strain>
    </source>
</reference>
<name>A0ABU6GAQ1_9BACL</name>
<organism evidence="2 3">
    <name type="scientific">Paenibacillus alba</name>
    <dbReference type="NCBI Taxonomy" id="1197127"/>
    <lineage>
        <taxon>Bacteria</taxon>
        <taxon>Bacillati</taxon>
        <taxon>Bacillota</taxon>
        <taxon>Bacilli</taxon>
        <taxon>Bacillales</taxon>
        <taxon>Paenibacillaceae</taxon>
        <taxon>Paenibacillus</taxon>
    </lineage>
</organism>
<gene>
    <name evidence="2" type="ORF">P4I72_29675</name>
</gene>
<dbReference type="RefSeq" id="WP_326075247.1">
    <property type="nucleotide sequence ID" value="NZ_JARLKY010000090.1"/>
</dbReference>
<accession>A0ABU6GAQ1</accession>
<keyword evidence="3" id="KW-1185">Reference proteome</keyword>